<evidence type="ECO:0000259" key="3">
    <source>
        <dbReference type="Pfam" id="PF22936"/>
    </source>
</evidence>
<evidence type="ECO:0008006" key="6">
    <source>
        <dbReference type="Google" id="ProtNLM"/>
    </source>
</evidence>
<dbReference type="InterPro" id="IPR054722">
    <property type="entry name" value="PolX-like_BBD"/>
</dbReference>
<evidence type="ECO:0000313" key="4">
    <source>
        <dbReference type="EMBL" id="MBW0470546.1"/>
    </source>
</evidence>
<evidence type="ECO:0000259" key="2">
    <source>
        <dbReference type="Pfam" id="PF07727"/>
    </source>
</evidence>
<feature type="domain" description="Retrovirus-related Pol polyprotein from transposon TNT 1-94-like beta-barrel" evidence="3">
    <location>
        <begin position="2"/>
        <end position="52"/>
    </location>
</feature>
<dbReference type="Proteomes" id="UP000765509">
    <property type="component" value="Unassembled WGS sequence"/>
</dbReference>
<feature type="region of interest" description="Disordered" evidence="1">
    <location>
        <begin position="170"/>
        <end position="197"/>
    </location>
</feature>
<comment type="caution">
    <text evidence="4">The sequence shown here is derived from an EMBL/GenBank/DDBJ whole genome shotgun (WGS) entry which is preliminary data.</text>
</comment>
<evidence type="ECO:0000256" key="1">
    <source>
        <dbReference type="SAM" id="MobiDB-lite"/>
    </source>
</evidence>
<keyword evidence="5" id="KW-1185">Reference proteome</keyword>
<evidence type="ECO:0000313" key="5">
    <source>
        <dbReference type="Proteomes" id="UP000765509"/>
    </source>
</evidence>
<dbReference type="EMBL" id="AVOT02002487">
    <property type="protein sequence ID" value="MBW0470546.1"/>
    <property type="molecule type" value="Genomic_DNA"/>
</dbReference>
<protein>
    <recommendedName>
        <fullName evidence="6">Reverse transcriptase Ty1/copia-type domain-containing protein</fullName>
    </recommendedName>
</protein>
<dbReference type="InterPro" id="IPR013103">
    <property type="entry name" value="RVT_2"/>
</dbReference>
<dbReference type="AlphaFoldDB" id="A0A9Q3GK86"/>
<feature type="compositionally biased region" description="Polar residues" evidence="1">
    <location>
        <begin position="170"/>
        <end position="195"/>
    </location>
</feature>
<proteinExistence type="predicted"/>
<feature type="domain" description="Reverse transcriptase Ty1/copia-type" evidence="2">
    <location>
        <begin position="261"/>
        <end position="345"/>
    </location>
</feature>
<reference evidence="4" key="1">
    <citation type="submission" date="2021-03" db="EMBL/GenBank/DDBJ databases">
        <title>Draft genome sequence of rust myrtle Austropuccinia psidii MF-1, a brazilian biotype.</title>
        <authorList>
            <person name="Quecine M.C."/>
            <person name="Pachon D.M.R."/>
            <person name="Bonatelli M.L."/>
            <person name="Correr F.H."/>
            <person name="Franceschini L.M."/>
            <person name="Leite T.F."/>
            <person name="Margarido G.R.A."/>
            <person name="Almeida C.A."/>
            <person name="Ferrarezi J.A."/>
            <person name="Labate C.A."/>
        </authorList>
    </citation>
    <scope>NUCLEOTIDE SEQUENCE</scope>
    <source>
        <strain evidence="4">MF-1</strain>
    </source>
</reference>
<accession>A0A9Q3GK86</accession>
<dbReference type="Pfam" id="PF07727">
    <property type="entry name" value="RVT_2"/>
    <property type="match status" value="1"/>
</dbReference>
<name>A0A9Q3GK86_9BASI</name>
<gene>
    <name evidence="4" type="ORF">O181_010261</name>
</gene>
<dbReference type="Pfam" id="PF22936">
    <property type="entry name" value="Pol_BBD"/>
    <property type="match status" value="1"/>
</dbReference>
<sequence length="353" mass="40165">MKEQEIKLADGFVIKTLGCGTIQLEFQNIILTFSNTLYIPSLATNLISMTTFLRTHHIIKLLNKDEFEVINKDMRQFVTGSLASGNLTLYYSPKVLSASTIPGTGNVKITHHIKFIPTEFPFLKFKSTPTDYESFILVPNPTDTIPIEMPPIVQNKSNYNFTSIRVNPTMEQNSSSKKLNPQVNPSIDQNPSSEESIPVHNDYSWVPEQELIPQNEIFDHLSLDPKAYHEAINGLYSQDWKEAIKSEINNMANHNVWIPTTPNHDVKPLSTTWVFKRKTDENGNLSKFKARLCVRGFNQKEGIDYTEVFSPTGRLSSLQLLLTLCHINQYPIEQMDICCAFLNGNPKEIPHIH</sequence>
<organism evidence="4 5">
    <name type="scientific">Austropuccinia psidii MF-1</name>
    <dbReference type="NCBI Taxonomy" id="1389203"/>
    <lineage>
        <taxon>Eukaryota</taxon>
        <taxon>Fungi</taxon>
        <taxon>Dikarya</taxon>
        <taxon>Basidiomycota</taxon>
        <taxon>Pucciniomycotina</taxon>
        <taxon>Pucciniomycetes</taxon>
        <taxon>Pucciniales</taxon>
        <taxon>Sphaerophragmiaceae</taxon>
        <taxon>Austropuccinia</taxon>
    </lineage>
</organism>
<dbReference type="OrthoDB" id="2517917at2759"/>